<dbReference type="GO" id="GO:0003723">
    <property type="term" value="F:RNA binding"/>
    <property type="evidence" value="ECO:0007669"/>
    <property type="project" value="UniProtKB-UniRule"/>
</dbReference>
<protein>
    <recommendedName>
        <fullName evidence="10">rRNA adenine N(6)-methyltransferase</fullName>
        <ecNumber evidence="10">2.1.1.-</ecNumber>
    </recommendedName>
</protein>
<evidence type="ECO:0000256" key="6">
    <source>
        <dbReference type="ARBA" id="ARBA00035020"/>
    </source>
</evidence>
<feature type="binding site" evidence="9">
    <location>
        <position position="59"/>
    </location>
    <ligand>
        <name>S-adenosyl-L-methionine</name>
        <dbReference type="ChEBI" id="CHEBI:59789"/>
    </ligand>
</feature>
<dbReference type="PANTHER" id="PTHR11727">
    <property type="entry name" value="DIMETHYLADENOSINE TRANSFERASE"/>
    <property type="match status" value="1"/>
</dbReference>
<comment type="function">
    <text evidence="7">Specifically dimethylates two adjacent adenosines in the loop of a conserved hairpin near the 3'-end of 18S rRNA in the 40S particle. Involved in the pre-rRNA processing steps leading to small-subunit rRNA production independently of its RNA-modifying catalytic activity. Part of the small subunit (SSU) processome, first precursor of the small eukaryotic ribosomal subunit. During the assembly of the SSU processome in the nucleolus, many ribosome biogenesis factors, an RNA chaperone and ribosomal proteins associate with the nascent pre-rRNA and work in concert to generate RNA folding, modifications, rearrangements and cleavage as well as targeted degradation of pre-ribosomal RNA by the RNA exosome.</text>
</comment>
<feature type="domain" description="Ribosomal RNA adenine methylase transferase N-terminal" evidence="12">
    <location>
        <begin position="39"/>
        <end position="209"/>
    </location>
</feature>
<keyword evidence="1 10" id="KW-0698">rRNA processing</keyword>
<feature type="binding site" evidence="9">
    <location>
        <position position="34"/>
    </location>
    <ligand>
        <name>S-adenosyl-L-methionine</name>
        <dbReference type="ChEBI" id="CHEBI:59789"/>
    </ligand>
</feature>
<dbReference type="CDD" id="cd02440">
    <property type="entry name" value="AdoMet_MTases"/>
    <property type="match status" value="1"/>
</dbReference>
<accession>A0A8J2LJP3</accession>
<feature type="binding site" evidence="9">
    <location>
        <position position="108"/>
    </location>
    <ligand>
        <name>S-adenosyl-L-methionine</name>
        <dbReference type="ChEBI" id="CHEBI:59789"/>
    </ligand>
</feature>
<comment type="caution">
    <text evidence="13">The sequence shown here is derived from an EMBL/GenBank/DDBJ whole genome shotgun (WGS) entry which is preliminary data.</text>
</comment>
<feature type="binding site" evidence="9">
    <location>
        <position position="32"/>
    </location>
    <ligand>
        <name>S-adenosyl-L-methionine</name>
        <dbReference type="ChEBI" id="CHEBI:59789"/>
    </ligand>
</feature>
<evidence type="ECO:0000256" key="3">
    <source>
        <dbReference type="ARBA" id="ARBA00022679"/>
    </source>
</evidence>
<organism evidence="13 14">
    <name type="scientific">Allacma fusca</name>
    <dbReference type="NCBI Taxonomy" id="39272"/>
    <lineage>
        <taxon>Eukaryota</taxon>
        <taxon>Metazoa</taxon>
        <taxon>Ecdysozoa</taxon>
        <taxon>Arthropoda</taxon>
        <taxon>Hexapoda</taxon>
        <taxon>Collembola</taxon>
        <taxon>Symphypleona</taxon>
        <taxon>Sminthuridae</taxon>
        <taxon>Allacma</taxon>
    </lineage>
</organism>
<dbReference type="SMART" id="SM00650">
    <property type="entry name" value="rADc"/>
    <property type="match status" value="1"/>
</dbReference>
<dbReference type="OrthoDB" id="74991at2759"/>
<feature type="compositionally biased region" description="Basic and acidic residues" evidence="11">
    <location>
        <begin position="8"/>
        <end position="21"/>
    </location>
</feature>
<proteinExistence type="inferred from homology"/>
<dbReference type="PROSITE" id="PS01131">
    <property type="entry name" value="RRNA_A_DIMETH"/>
    <property type="match status" value="1"/>
</dbReference>
<keyword evidence="4 9" id="KW-0949">S-adenosyl-L-methionine</keyword>
<dbReference type="EMBL" id="CAJVCH010532453">
    <property type="protein sequence ID" value="CAG7824359.1"/>
    <property type="molecule type" value="Genomic_DNA"/>
</dbReference>
<name>A0A8J2LJP3_9HEXA</name>
<dbReference type="GO" id="GO:0000179">
    <property type="term" value="F:rRNA (adenine-N6,N6-)-dimethyltransferase activity"/>
    <property type="evidence" value="ECO:0007669"/>
    <property type="project" value="UniProtKB-UniRule"/>
</dbReference>
<gene>
    <name evidence="13" type="ORF">AFUS01_LOCUS34518</name>
</gene>
<reference evidence="13" key="1">
    <citation type="submission" date="2021-06" db="EMBL/GenBank/DDBJ databases">
        <authorList>
            <person name="Hodson N. C."/>
            <person name="Mongue J. A."/>
            <person name="Jaron S. K."/>
        </authorList>
    </citation>
    <scope>NUCLEOTIDE SEQUENCE</scope>
</reference>
<sequence>MGKVSKPKGKEGKPKDSFKQSMRLEHSRFGQHLLKNPLIVDGMVERAAIRGTDTVLEVGPGTGNLTLKLLPKAKQVIAFEIDERMIAELIKRARGNGLERKLEIRKGDICKTGDLPPFDICVANIPYQISSPLVFKLLLHRPFFRCAILMVQREFAQRLVAPPGDKLYCRLTLNTQLLARVEHLMKVGRNNFRPPPKVDSSVIRIEPRNPPPPINFTEWDALTRIAFGRKNKTLSANFKTTSVMGTLTKNYALIQSTLQSKQSNSGTTAPPHLDIVELQKIVSAKVDAVLVSTQFADKRARNLDVDDFIKLLLEFNKVGIHFA</sequence>
<dbReference type="InterPro" id="IPR020598">
    <property type="entry name" value="rRNA_Ade_methylase_Trfase_N"/>
</dbReference>
<dbReference type="PROSITE" id="PS51689">
    <property type="entry name" value="SAM_RNA_A_N6_MT"/>
    <property type="match status" value="1"/>
</dbReference>
<keyword evidence="2 9" id="KW-0489">Methyltransferase</keyword>
<evidence type="ECO:0000256" key="1">
    <source>
        <dbReference type="ARBA" id="ARBA00022552"/>
    </source>
</evidence>
<feature type="region of interest" description="Disordered" evidence="11">
    <location>
        <begin position="1"/>
        <end position="21"/>
    </location>
</feature>
<dbReference type="Proteomes" id="UP000708208">
    <property type="component" value="Unassembled WGS sequence"/>
</dbReference>
<dbReference type="EC" id="2.1.1.-" evidence="10"/>
<comment type="similarity">
    <text evidence="8 9 10">Belongs to the class I-like SAM-binding methyltransferase superfamily. rRNA adenine N(6)-methyltransferase family.</text>
</comment>
<dbReference type="HAMAP" id="MF_00607">
    <property type="entry name" value="16SrRNA_methyltr_A"/>
    <property type="match status" value="1"/>
</dbReference>
<dbReference type="FunFam" id="3.40.50.150:FF:000007">
    <property type="entry name" value="rRNA adenine N(6)-methyltransferase"/>
    <property type="match status" value="1"/>
</dbReference>
<evidence type="ECO:0000256" key="2">
    <source>
        <dbReference type="ARBA" id="ARBA00022603"/>
    </source>
</evidence>
<evidence type="ECO:0000256" key="9">
    <source>
        <dbReference type="PROSITE-ProRule" id="PRU01026"/>
    </source>
</evidence>
<keyword evidence="5 9" id="KW-0694">RNA-binding</keyword>
<evidence type="ECO:0000256" key="8">
    <source>
        <dbReference type="ARBA" id="ARBA00061109"/>
    </source>
</evidence>
<evidence type="ECO:0000256" key="11">
    <source>
        <dbReference type="SAM" id="MobiDB-lite"/>
    </source>
</evidence>
<dbReference type="PANTHER" id="PTHR11727:SF7">
    <property type="entry name" value="DIMETHYLADENOSINE TRANSFERASE-RELATED"/>
    <property type="match status" value="1"/>
</dbReference>
<dbReference type="GO" id="GO:0005730">
    <property type="term" value="C:nucleolus"/>
    <property type="evidence" value="ECO:0007669"/>
    <property type="project" value="TreeGrafter"/>
</dbReference>
<dbReference type="AlphaFoldDB" id="A0A8J2LJP3"/>
<comment type="subunit">
    <text evidence="6">Part of the small subunit (SSU) processome, composed of more than 70 proteins and the RNA chaperone small nucleolar RNA (snoRNA) U3.</text>
</comment>
<evidence type="ECO:0000256" key="7">
    <source>
        <dbReference type="ARBA" id="ARBA00046134"/>
    </source>
</evidence>
<feature type="binding site" evidence="9">
    <location>
        <position position="124"/>
    </location>
    <ligand>
        <name>S-adenosyl-L-methionine</name>
        <dbReference type="ChEBI" id="CHEBI:59789"/>
    </ligand>
</feature>
<evidence type="ECO:0000259" key="12">
    <source>
        <dbReference type="SMART" id="SM00650"/>
    </source>
</evidence>
<evidence type="ECO:0000256" key="4">
    <source>
        <dbReference type="ARBA" id="ARBA00022691"/>
    </source>
</evidence>
<evidence type="ECO:0000256" key="5">
    <source>
        <dbReference type="ARBA" id="ARBA00022884"/>
    </source>
</evidence>
<dbReference type="InterPro" id="IPR011530">
    <property type="entry name" value="rRNA_adenine_dimethylase"/>
</dbReference>
<dbReference type="Pfam" id="PF00398">
    <property type="entry name" value="RrnaAD"/>
    <property type="match status" value="1"/>
</dbReference>
<dbReference type="InterPro" id="IPR020596">
    <property type="entry name" value="rRNA_Ade_Mease_Trfase_CS"/>
</dbReference>
<evidence type="ECO:0000313" key="14">
    <source>
        <dbReference type="Proteomes" id="UP000708208"/>
    </source>
</evidence>
<dbReference type="NCBIfam" id="TIGR00755">
    <property type="entry name" value="ksgA"/>
    <property type="match status" value="1"/>
</dbReference>
<keyword evidence="14" id="KW-1185">Reference proteome</keyword>
<keyword evidence="3 9" id="KW-0808">Transferase</keyword>
<feature type="binding site" evidence="9">
    <location>
        <position position="80"/>
    </location>
    <ligand>
        <name>S-adenosyl-L-methionine</name>
        <dbReference type="ChEBI" id="CHEBI:59789"/>
    </ligand>
</feature>
<evidence type="ECO:0000313" key="13">
    <source>
        <dbReference type="EMBL" id="CAG7824359.1"/>
    </source>
</evidence>
<dbReference type="InterPro" id="IPR001737">
    <property type="entry name" value="KsgA/Erm"/>
</dbReference>
<evidence type="ECO:0000256" key="10">
    <source>
        <dbReference type="RuleBase" id="RU362106"/>
    </source>
</evidence>